<dbReference type="RefSeq" id="XP_016972238.1">
    <property type="nucleotide sequence ID" value="XM_017116749.1"/>
</dbReference>
<proteinExistence type="predicted"/>
<dbReference type="OrthoDB" id="7858866at2759"/>
<dbReference type="Proteomes" id="UP001652680">
    <property type="component" value="Unassembled WGS sequence"/>
</dbReference>
<reference evidence="1" key="3">
    <citation type="submission" date="2025-05" db="UniProtKB">
        <authorList>
            <consortium name="EnsemblMetazoa"/>
        </authorList>
    </citation>
    <scope>IDENTIFICATION</scope>
</reference>
<reference evidence="2" key="1">
    <citation type="journal article" date="2021" name="Elife">
        <title>Highly contiguous assemblies of 101 drosophilid genomes.</title>
        <authorList>
            <person name="Kim B.Y."/>
            <person name="Wang J.R."/>
            <person name="Miller D.E."/>
            <person name="Barmina O."/>
            <person name="Delaney E."/>
            <person name="Thompson A."/>
            <person name="Comeault A.A."/>
            <person name="Peede D."/>
            <person name="D'Agostino E.R."/>
            <person name="Pelaez J."/>
            <person name="Aguilar J.M."/>
            <person name="Haji D."/>
            <person name="Matsunaga T."/>
            <person name="Armstrong E.E."/>
            <person name="Zych M."/>
            <person name="Ogawa Y."/>
            <person name="Stamenkovic-Radak M."/>
            <person name="Jelic M."/>
            <person name="Veselinovic M.S."/>
            <person name="Tanaskovic M."/>
            <person name="Eric P."/>
            <person name="Gao J.J."/>
            <person name="Katoh T.K."/>
            <person name="Toda M.J."/>
            <person name="Watabe H."/>
            <person name="Watada M."/>
            <person name="Davis J.S."/>
            <person name="Moyle L.C."/>
            <person name="Manoli G."/>
            <person name="Bertolini E."/>
            <person name="Kostal V."/>
            <person name="Hawley R.S."/>
            <person name="Takahashi A."/>
            <person name="Jones C.D."/>
            <person name="Price D.K."/>
            <person name="Whiteman N."/>
            <person name="Kopp A."/>
            <person name="Matute D.R."/>
            <person name="Petrov D.A."/>
        </authorList>
    </citation>
    <scope>NUCLEOTIDE SEQUENCE [LARGE SCALE GENOMIC DNA]</scope>
</reference>
<name>A0A6P4EAQ0_DRORH</name>
<sequence>MKQFALSTCIRRVWIMSGWLRQEAAIAAGMLVVQRDQVERREDEEDLKVEHQVAATGDEVGVDSHGRLRRVRMLDDYILPFECGL</sequence>
<dbReference type="GeneID" id="108039673"/>
<evidence type="ECO:0000313" key="1">
    <source>
        <dbReference type="EnsemblMetazoa" id="XP_016972238.1"/>
    </source>
</evidence>
<evidence type="ECO:0000313" key="2">
    <source>
        <dbReference type="Proteomes" id="UP001652680"/>
    </source>
</evidence>
<gene>
    <name evidence="3" type="primary">LOC108039673</name>
    <name evidence="1" type="synonym">108039673</name>
</gene>
<accession>A0A6P4EAQ0</accession>
<dbReference type="AlphaFoldDB" id="A0A6P4EAQ0"/>
<dbReference type="EnsemblMetazoa" id="XM_017116749.1">
    <property type="protein sequence ID" value="XP_016972238.1"/>
    <property type="gene ID" value="LOC108039673"/>
</dbReference>
<keyword evidence="2" id="KW-1185">Reference proteome</keyword>
<reference evidence="3" key="2">
    <citation type="submission" date="2025-04" db="UniProtKB">
        <authorList>
            <consortium name="RefSeq"/>
        </authorList>
    </citation>
    <scope>IDENTIFICATION</scope>
</reference>
<protein>
    <submittedName>
        <fullName evidence="3">Uncharacterized protein LOC108039673</fullName>
    </submittedName>
</protein>
<organism evidence="3">
    <name type="scientific">Drosophila rhopaloa</name>
    <name type="common">Fruit fly</name>
    <dbReference type="NCBI Taxonomy" id="1041015"/>
    <lineage>
        <taxon>Eukaryota</taxon>
        <taxon>Metazoa</taxon>
        <taxon>Ecdysozoa</taxon>
        <taxon>Arthropoda</taxon>
        <taxon>Hexapoda</taxon>
        <taxon>Insecta</taxon>
        <taxon>Pterygota</taxon>
        <taxon>Neoptera</taxon>
        <taxon>Endopterygota</taxon>
        <taxon>Diptera</taxon>
        <taxon>Brachycera</taxon>
        <taxon>Muscomorpha</taxon>
        <taxon>Ephydroidea</taxon>
        <taxon>Drosophilidae</taxon>
        <taxon>Drosophila</taxon>
        <taxon>Sophophora</taxon>
    </lineage>
</organism>
<evidence type="ECO:0000313" key="3">
    <source>
        <dbReference type="RefSeq" id="XP_016972238.1"/>
    </source>
</evidence>